<dbReference type="EMBL" id="CM039170">
    <property type="protein sequence ID" value="KAH9802196.1"/>
    <property type="molecule type" value="Genomic_DNA"/>
</dbReference>
<evidence type="ECO:0000313" key="2">
    <source>
        <dbReference type="Proteomes" id="UP000829398"/>
    </source>
</evidence>
<sequence>MADPHGLYTVRSCYKMLNNCSIAPTSGVCRKIWNLEVPNKVKKFLWRVAMNVLPTTDNLIQKRVEVMPICSLCNHQNKTIVHALVNCAFAQTCSLTSSLGLVGDQFSFLNWLEQVFTRCNKKMCNLVAMVCWRIWYRRNKKVWNNKVCSVHHAAIWCHQCYFFPRLHGAICWTTPHPGWLKCNIDAAIFSAQGKVSYGGLIRNSDGNFLATYCACVLGSYGVRDAKALGVCEHRCPCCYFVLAFRRSARYPLPCFFFFLLLYLSSFSFSLFFGLAFSLAISNGGSQRIDDVALTDDVVLTDEVSRSCWAKILMYC</sequence>
<comment type="caution">
    <text evidence="1">The sequence shown here is derived from an EMBL/GenBank/DDBJ whole genome shotgun (WGS) entry which is preliminary data.</text>
</comment>
<keyword evidence="2" id="KW-1185">Reference proteome</keyword>
<keyword evidence="1" id="KW-0548">Nucleotidyltransferase</keyword>
<gene>
    <name evidence="1" type="ORF">KPL71_001279</name>
</gene>
<reference evidence="2" key="1">
    <citation type="journal article" date="2023" name="Hortic. Res.">
        <title>A chromosome-level phased genome enabling allele-level studies in sweet orange: a case study on citrus Huanglongbing tolerance.</title>
        <authorList>
            <person name="Wu B."/>
            <person name="Yu Q."/>
            <person name="Deng Z."/>
            <person name="Duan Y."/>
            <person name="Luo F."/>
            <person name="Gmitter F. Jr."/>
        </authorList>
    </citation>
    <scope>NUCLEOTIDE SEQUENCE [LARGE SCALE GENOMIC DNA]</scope>
    <source>
        <strain evidence="2">cv. Valencia</strain>
    </source>
</reference>
<organism evidence="1 2">
    <name type="scientific">Citrus sinensis</name>
    <name type="common">Sweet orange</name>
    <name type="synonym">Citrus aurantium var. sinensis</name>
    <dbReference type="NCBI Taxonomy" id="2711"/>
    <lineage>
        <taxon>Eukaryota</taxon>
        <taxon>Viridiplantae</taxon>
        <taxon>Streptophyta</taxon>
        <taxon>Embryophyta</taxon>
        <taxon>Tracheophyta</taxon>
        <taxon>Spermatophyta</taxon>
        <taxon>Magnoliopsida</taxon>
        <taxon>eudicotyledons</taxon>
        <taxon>Gunneridae</taxon>
        <taxon>Pentapetalae</taxon>
        <taxon>rosids</taxon>
        <taxon>malvids</taxon>
        <taxon>Sapindales</taxon>
        <taxon>Rutaceae</taxon>
        <taxon>Aurantioideae</taxon>
        <taxon>Citrus</taxon>
    </lineage>
</organism>
<name>A0ACB8NWE2_CITSI</name>
<protein>
    <submittedName>
        <fullName evidence="1">Non-LTR reverse transcriptase</fullName>
    </submittedName>
</protein>
<proteinExistence type="predicted"/>
<keyword evidence="1" id="KW-0695">RNA-directed DNA polymerase</keyword>
<keyword evidence="1" id="KW-0808">Transferase</keyword>
<dbReference type="Proteomes" id="UP000829398">
    <property type="component" value="Chromosome 1"/>
</dbReference>
<accession>A0ACB8NWE2</accession>
<evidence type="ECO:0000313" key="1">
    <source>
        <dbReference type="EMBL" id="KAH9802196.1"/>
    </source>
</evidence>